<organism evidence="1">
    <name type="scientific">Siphoviridae sp. ctYBm1</name>
    <dbReference type="NCBI Taxonomy" id="2826374"/>
    <lineage>
        <taxon>Viruses</taxon>
        <taxon>Duplodnaviria</taxon>
        <taxon>Heunggongvirae</taxon>
        <taxon>Uroviricota</taxon>
        <taxon>Caudoviricetes</taxon>
    </lineage>
</organism>
<reference evidence="1" key="1">
    <citation type="journal article" date="2021" name="Proc. Natl. Acad. Sci. U.S.A.">
        <title>A Catalog of Tens of Thousands of Viruses from Human Metagenomes Reveals Hidden Associations with Chronic Diseases.</title>
        <authorList>
            <person name="Tisza M.J."/>
            <person name="Buck C.B."/>
        </authorList>
    </citation>
    <scope>NUCLEOTIDE SEQUENCE</scope>
    <source>
        <strain evidence="1">CtYBm1</strain>
    </source>
</reference>
<protein>
    <submittedName>
        <fullName evidence="1">Uncharacterized protein</fullName>
    </submittedName>
</protein>
<accession>A0A8S5LSM0</accession>
<proteinExistence type="predicted"/>
<evidence type="ECO:0000313" key="1">
    <source>
        <dbReference type="EMBL" id="DAD72839.1"/>
    </source>
</evidence>
<name>A0A8S5LSM0_9CAUD</name>
<sequence length="191" mass="22637">MAQEFLTLRLDDTEYWDDEKEEFIYSPGKELTFRYTLKNLDKWESKHEKRFIDNDKDISPEEMLDFIKIICDEEFDVDSLSQENMEEIIKYLKHTPSATVLPESKNSGGGYYRKKIYTSEIIYGYMALNHIPFEWEDRNLNKLIVLLNCVGSLQEPPKKMSQAEVMEEHRKTVLANRRKQEAAARSRMHGK</sequence>
<dbReference type="EMBL" id="BK014726">
    <property type="protein sequence ID" value="DAD72839.1"/>
    <property type="molecule type" value="Genomic_DNA"/>
</dbReference>